<dbReference type="Pfam" id="PF01370">
    <property type="entry name" value="Epimerase"/>
    <property type="match status" value="1"/>
</dbReference>
<evidence type="ECO:0000259" key="2">
    <source>
        <dbReference type="Pfam" id="PF01370"/>
    </source>
</evidence>
<dbReference type="RefSeq" id="WP_393971690.1">
    <property type="nucleotide sequence ID" value="NZ_CP133772.1"/>
</dbReference>
<dbReference type="InterPro" id="IPR001509">
    <property type="entry name" value="Epimerase_deHydtase"/>
</dbReference>
<sequence>MGTILITGGLGQIGTELSEHLISKYGSEKVLVSDIKSEASGDIRYTRLDVADLDKIMKVIKENDITDIFHLAAILSATGEKDPFLTFNVNLMGTQNMYTVVKKLNLNKLFIPSTIGVYGPTTPKDMVPEDTVIRPATMYGITKISAEMLGEYYSKKFGMDVRGLRFPGLISYKFPPTAGTTDYAVDMIIHAVKGEDYTCYLKQDTEMPMMYMPDALDAVIDLYEAPRSNLTRSTDYNVGSYSITPASLYEEIKKYYPEFRVEYKPDYRQDIADGWPHSIDFTKAQRDWNFKPKYDFQRTVKDMVLNLKRKLKA</sequence>
<dbReference type="Gene3D" id="3.40.50.720">
    <property type="entry name" value="NAD(P)-binding Rossmann-like Domain"/>
    <property type="match status" value="1"/>
</dbReference>
<dbReference type="InterPro" id="IPR036291">
    <property type="entry name" value="NAD(P)-bd_dom_sf"/>
</dbReference>
<reference evidence="3 4" key="1">
    <citation type="submission" date="2023-09" db="EMBL/GenBank/DDBJ databases">
        <authorList>
            <person name="Golyshina O.V."/>
            <person name="Lunev E.A."/>
            <person name="Bargiela R."/>
            <person name="Gaines M.C."/>
            <person name="Daum B."/>
            <person name="Bale N.J."/>
            <person name="Koenen M."/>
            <person name="Sinninghe Damst J.S."/>
            <person name="Yakimov M."/>
            <person name="Golyshin P.N."/>
        </authorList>
    </citation>
    <scope>NUCLEOTIDE SEQUENCE [LARGE SCALE GENOMIC DNA]</scope>
    <source>
        <strain evidence="3 4">M1</strain>
    </source>
</reference>
<evidence type="ECO:0000313" key="3">
    <source>
        <dbReference type="EMBL" id="WYX99727.1"/>
    </source>
</evidence>
<dbReference type="GO" id="GO:0008743">
    <property type="term" value="F:L-threonine 3-dehydrogenase activity"/>
    <property type="evidence" value="ECO:0007669"/>
    <property type="project" value="TreeGrafter"/>
</dbReference>
<dbReference type="AlphaFoldDB" id="A0AAX4NED5"/>
<evidence type="ECO:0000256" key="1">
    <source>
        <dbReference type="ARBA" id="ARBA00007637"/>
    </source>
</evidence>
<dbReference type="PANTHER" id="PTHR42687">
    <property type="entry name" value="L-THREONINE 3-DEHYDROGENASE"/>
    <property type="match status" value="1"/>
</dbReference>
<proteinExistence type="inferred from homology"/>
<dbReference type="GeneID" id="95966991"/>
<name>A0AAX4NED5_9ARCH</name>
<keyword evidence="4" id="KW-1185">Reference proteome</keyword>
<dbReference type="EMBL" id="CP133772">
    <property type="protein sequence ID" value="WYX99727.1"/>
    <property type="molecule type" value="Genomic_DNA"/>
</dbReference>
<dbReference type="InterPro" id="IPR051225">
    <property type="entry name" value="NAD(P)_epim/dehydratase"/>
</dbReference>
<dbReference type="PANTHER" id="PTHR42687:SF1">
    <property type="entry name" value="L-THREONINE 3-DEHYDROGENASE, MITOCHONDRIAL"/>
    <property type="match status" value="1"/>
</dbReference>
<dbReference type="GO" id="GO:0006567">
    <property type="term" value="P:L-threonine catabolic process"/>
    <property type="evidence" value="ECO:0007669"/>
    <property type="project" value="TreeGrafter"/>
</dbReference>
<comment type="similarity">
    <text evidence="1">Belongs to the NAD(P)-dependent epimerase/dehydratase family.</text>
</comment>
<dbReference type="KEGG" id="omr:OXIME_000267"/>
<evidence type="ECO:0000313" key="4">
    <source>
        <dbReference type="Proteomes" id="UP001451606"/>
    </source>
</evidence>
<protein>
    <submittedName>
        <fullName evidence="3">NAD-dependent epimerase/dehydratase family protein</fullName>
    </submittedName>
</protein>
<dbReference type="Proteomes" id="UP001451606">
    <property type="component" value="Chromosome"/>
</dbReference>
<feature type="domain" description="NAD-dependent epimerase/dehydratase" evidence="2">
    <location>
        <begin position="4"/>
        <end position="239"/>
    </location>
</feature>
<gene>
    <name evidence="3" type="ORF">OXIME_000267</name>
</gene>
<dbReference type="SUPFAM" id="SSF51735">
    <property type="entry name" value="NAD(P)-binding Rossmann-fold domains"/>
    <property type="match status" value="1"/>
</dbReference>
<organism evidence="3 4">
    <name type="scientific">Oxyplasma meridianum</name>
    <dbReference type="NCBI Taxonomy" id="3073602"/>
    <lineage>
        <taxon>Archaea</taxon>
        <taxon>Methanobacteriati</taxon>
        <taxon>Thermoplasmatota</taxon>
        <taxon>Thermoplasmata</taxon>
        <taxon>Thermoplasmatales</taxon>
        <taxon>Thermoplasmataceae</taxon>
        <taxon>Oxyplasma</taxon>
    </lineage>
</organism>
<accession>A0AAX4NED5</accession>